<evidence type="ECO:0000256" key="2">
    <source>
        <dbReference type="ARBA" id="ARBA00022771"/>
    </source>
</evidence>
<accession>A0A8T0PSQ7</accession>
<organism evidence="7 8">
    <name type="scientific">Panicum virgatum</name>
    <name type="common">Blackwell switchgrass</name>
    <dbReference type="NCBI Taxonomy" id="38727"/>
    <lineage>
        <taxon>Eukaryota</taxon>
        <taxon>Viridiplantae</taxon>
        <taxon>Streptophyta</taxon>
        <taxon>Embryophyta</taxon>
        <taxon>Tracheophyta</taxon>
        <taxon>Spermatophyta</taxon>
        <taxon>Magnoliopsida</taxon>
        <taxon>Liliopsida</taxon>
        <taxon>Poales</taxon>
        <taxon>Poaceae</taxon>
        <taxon>PACMAD clade</taxon>
        <taxon>Panicoideae</taxon>
        <taxon>Panicodae</taxon>
        <taxon>Paniceae</taxon>
        <taxon>Panicinae</taxon>
        <taxon>Panicum</taxon>
        <taxon>Panicum sect. Hiantes</taxon>
    </lineage>
</organism>
<evidence type="ECO:0000313" key="8">
    <source>
        <dbReference type="Proteomes" id="UP000823388"/>
    </source>
</evidence>
<evidence type="ECO:0000259" key="6">
    <source>
        <dbReference type="PROSITE" id="PS50808"/>
    </source>
</evidence>
<proteinExistence type="predicted"/>
<dbReference type="PROSITE" id="PS50808">
    <property type="entry name" value="ZF_BED"/>
    <property type="match status" value="1"/>
</dbReference>
<name>A0A8T0PSQ7_PANVG</name>
<dbReference type="SMART" id="SM00614">
    <property type="entry name" value="ZnF_BED"/>
    <property type="match status" value="1"/>
</dbReference>
<dbReference type="GO" id="GO:0005634">
    <property type="term" value="C:nucleus"/>
    <property type="evidence" value="ECO:0007669"/>
    <property type="project" value="TreeGrafter"/>
</dbReference>
<dbReference type="SUPFAM" id="SSF57667">
    <property type="entry name" value="beta-beta-alpha zinc fingers"/>
    <property type="match status" value="1"/>
</dbReference>
<reference evidence="7" key="1">
    <citation type="submission" date="2020-05" db="EMBL/GenBank/DDBJ databases">
        <title>WGS assembly of Panicum virgatum.</title>
        <authorList>
            <person name="Lovell J.T."/>
            <person name="Jenkins J."/>
            <person name="Shu S."/>
            <person name="Juenger T.E."/>
            <person name="Schmutz J."/>
        </authorList>
    </citation>
    <scope>NUCLEOTIDE SEQUENCE</scope>
    <source>
        <strain evidence="7">AP13</strain>
    </source>
</reference>
<dbReference type="InterPro" id="IPR036236">
    <property type="entry name" value="Znf_C2H2_sf"/>
</dbReference>
<dbReference type="GO" id="GO:0008270">
    <property type="term" value="F:zinc ion binding"/>
    <property type="evidence" value="ECO:0007669"/>
    <property type="project" value="UniProtKB-KW"/>
</dbReference>
<gene>
    <name evidence="7" type="ORF">PVAP13_7NG041700</name>
</gene>
<keyword evidence="1" id="KW-0479">Metal-binding</keyword>
<dbReference type="InterPro" id="IPR053031">
    <property type="entry name" value="Cuticle_assoc_protein"/>
</dbReference>
<dbReference type="GO" id="GO:0006357">
    <property type="term" value="P:regulation of transcription by RNA polymerase II"/>
    <property type="evidence" value="ECO:0007669"/>
    <property type="project" value="TreeGrafter"/>
</dbReference>
<evidence type="ECO:0000256" key="4">
    <source>
        <dbReference type="PROSITE-ProRule" id="PRU00027"/>
    </source>
</evidence>
<dbReference type="EMBL" id="CM029050">
    <property type="protein sequence ID" value="KAG2565427.1"/>
    <property type="molecule type" value="Genomic_DNA"/>
</dbReference>
<dbReference type="GO" id="GO:1990837">
    <property type="term" value="F:sequence-specific double-stranded DNA binding"/>
    <property type="evidence" value="ECO:0007669"/>
    <property type="project" value="TreeGrafter"/>
</dbReference>
<keyword evidence="2 4" id="KW-0863">Zinc-finger</keyword>
<protein>
    <recommendedName>
        <fullName evidence="6">BED-type domain-containing protein</fullName>
    </recommendedName>
</protein>
<dbReference type="InterPro" id="IPR003656">
    <property type="entry name" value="Znf_BED"/>
</dbReference>
<dbReference type="AlphaFoldDB" id="A0A8T0PSQ7"/>
<feature type="region of interest" description="Disordered" evidence="5">
    <location>
        <begin position="1"/>
        <end position="29"/>
    </location>
</feature>
<evidence type="ECO:0000256" key="5">
    <source>
        <dbReference type="SAM" id="MobiDB-lite"/>
    </source>
</evidence>
<dbReference type="PANTHER" id="PTHR34396:SF25">
    <property type="entry name" value="BOUNDARY ELEMENT ASSOCIATED FACTOR"/>
    <property type="match status" value="1"/>
</dbReference>
<keyword evidence="8" id="KW-1185">Reference proteome</keyword>
<evidence type="ECO:0000256" key="3">
    <source>
        <dbReference type="ARBA" id="ARBA00022833"/>
    </source>
</evidence>
<dbReference type="Proteomes" id="UP000823388">
    <property type="component" value="Chromosome 7N"/>
</dbReference>
<comment type="caution">
    <text evidence="7">The sequence shown here is derived from an EMBL/GenBank/DDBJ whole genome shotgun (WGS) entry which is preliminary data.</text>
</comment>
<evidence type="ECO:0000256" key="1">
    <source>
        <dbReference type="ARBA" id="ARBA00022723"/>
    </source>
</evidence>
<keyword evidence="3" id="KW-0862">Zinc</keyword>
<feature type="domain" description="BED-type" evidence="6">
    <location>
        <begin position="28"/>
        <end position="83"/>
    </location>
</feature>
<dbReference type="PANTHER" id="PTHR34396">
    <property type="entry name" value="OS03G0264950 PROTEIN-RELATED"/>
    <property type="match status" value="1"/>
</dbReference>
<sequence>MEGVSAVPELVAESHESMSTDLSSRSSKKRAKVWEHIESEVVDGIEKAICKYCRTPLSLVAGKGTSHLNRHIGYHCPQITQEDRDRFLATLKSKPSDGYLFGGPKDPCEVR</sequence>
<evidence type="ECO:0000313" key="7">
    <source>
        <dbReference type="EMBL" id="KAG2565427.1"/>
    </source>
</evidence>